<keyword evidence="1" id="KW-0732">Signal</keyword>
<feature type="signal peptide" evidence="1">
    <location>
        <begin position="1"/>
        <end position="23"/>
    </location>
</feature>
<dbReference type="Proteomes" id="UP000777784">
    <property type="component" value="Unassembled WGS sequence"/>
</dbReference>
<proteinExistence type="predicted"/>
<evidence type="ECO:0000313" key="3">
    <source>
        <dbReference type="Proteomes" id="UP000777784"/>
    </source>
</evidence>
<evidence type="ECO:0000313" key="2">
    <source>
        <dbReference type="EMBL" id="MBU2690568.1"/>
    </source>
</evidence>
<dbReference type="EMBL" id="JAHJDP010000032">
    <property type="protein sequence ID" value="MBU2690568.1"/>
    <property type="molecule type" value="Genomic_DNA"/>
</dbReference>
<accession>A0A948RVZ1</accession>
<dbReference type="AlphaFoldDB" id="A0A948RVZ1"/>
<name>A0A948RVZ1_UNCEI</name>
<sequence length="506" mass="56204">MRSYTIFRRNLIPSLILCAVVTAAIFSNGCEVDSGVGRPNLPPQTNIFVKQDTLNPLNYQQVIHWWGSDTDGFVAAFLYKWSAPWTPAPEDTLWTEDSTWVWTQATSDTFLLPVEGSYRRLTFEVMAIDNEDLTDPTPATQVFTALNNPPTVEWSRGWVLPTRSLPATSFAWSPEDPEGRNTVAYALLWLEPDSAGTVQRVERDTVASVLPEQFKVDGVPLYGERTMKLQVFDEAATGSNVLEHTWTVDGPSGPILLIDNVSAWVPGYTTEDNFYRNILESIAPGLVHVLDVERDGGFRAGAEVFPLFSLFDAVIWYSGPAVESNDASMKENLEKAEKGLAEYLQWGGHLYLSATNLFGTNGGLTNSSFRELTGSDTLYTHIYNEAVTTNITLPSPNYPILLNPDVLNPTADPIISPPDTLTMQQRAVNVEFFSSPPEENRLLWLAPATLDTSDIHQQAYAEFHCGIRRQVSEGRLVLMTFPLSRASRLGNHVAVGTALLEWLLEP</sequence>
<feature type="chain" id="PRO_5037048921" evidence="1">
    <location>
        <begin position="24"/>
        <end position="506"/>
    </location>
</feature>
<evidence type="ECO:0000256" key="1">
    <source>
        <dbReference type="SAM" id="SignalP"/>
    </source>
</evidence>
<organism evidence="2 3">
    <name type="scientific">Eiseniibacteriota bacterium</name>
    <dbReference type="NCBI Taxonomy" id="2212470"/>
    <lineage>
        <taxon>Bacteria</taxon>
        <taxon>Candidatus Eiseniibacteriota</taxon>
    </lineage>
</organism>
<protein>
    <submittedName>
        <fullName evidence="2">Uncharacterized protein</fullName>
    </submittedName>
</protein>
<gene>
    <name evidence="2" type="ORF">KJ970_06530</name>
</gene>
<comment type="caution">
    <text evidence="2">The sequence shown here is derived from an EMBL/GenBank/DDBJ whole genome shotgun (WGS) entry which is preliminary data.</text>
</comment>
<reference evidence="2" key="1">
    <citation type="submission" date="2021-05" db="EMBL/GenBank/DDBJ databases">
        <title>Energy efficiency and biological interactions define the core microbiome of deep oligotrophic groundwater.</title>
        <authorList>
            <person name="Mehrshad M."/>
            <person name="Lopez-Fernandez M."/>
            <person name="Bell E."/>
            <person name="Bernier-Latmani R."/>
            <person name="Bertilsson S."/>
            <person name="Dopson M."/>
        </authorList>
    </citation>
    <scope>NUCLEOTIDE SEQUENCE</scope>
    <source>
        <strain evidence="2">Modern_marine.mb.64</strain>
    </source>
</reference>